<keyword evidence="4" id="KW-1185">Reference proteome</keyword>
<keyword evidence="1" id="KW-0175">Coiled coil</keyword>
<organism evidence="3 4">
    <name type="scientific">Physocladia obscura</name>
    <dbReference type="NCBI Taxonomy" id="109957"/>
    <lineage>
        <taxon>Eukaryota</taxon>
        <taxon>Fungi</taxon>
        <taxon>Fungi incertae sedis</taxon>
        <taxon>Chytridiomycota</taxon>
        <taxon>Chytridiomycota incertae sedis</taxon>
        <taxon>Chytridiomycetes</taxon>
        <taxon>Chytridiales</taxon>
        <taxon>Chytriomycetaceae</taxon>
        <taxon>Physocladia</taxon>
    </lineage>
</organism>
<feature type="coiled-coil region" evidence="1">
    <location>
        <begin position="148"/>
        <end position="175"/>
    </location>
</feature>
<comment type="caution">
    <text evidence="3">The sequence shown here is derived from an EMBL/GenBank/DDBJ whole genome shotgun (WGS) entry which is preliminary data.</text>
</comment>
<gene>
    <name evidence="3" type="ORF">HK100_004448</name>
</gene>
<feature type="region of interest" description="Disordered" evidence="2">
    <location>
        <begin position="1"/>
        <end position="32"/>
    </location>
</feature>
<evidence type="ECO:0000256" key="1">
    <source>
        <dbReference type="SAM" id="Coils"/>
    </source>
</evidence>
<dbReference type="AlphaFoldDB" id="A0AAD5SSV6"/>
<protein>
    <submittedName>
        <fullName evidence="3">Uncharacterized protein</fullName>
    </submittedName>
</protein>
<dbReference type="Proteomes" id="UP001211907">
    <property type="component" value="Unassembled WGS sequence"/>
</dbReference>
<reference evidence="3" key="1">
    <citation type="submission" date="2020-05" db="EMBL/GenBank/DDBJ databases">
        <title>Phylogenomic resolution of chytrid fungi.</title>
        <authorList>
            <person name="Stajich J.E."/>
            <person name="Amses K."/>
            <person name="Simmons R."/>
            <person name="Seto K."/>
            <person name="Myers J."/>
            <person name="Bonds A."/>
            <person name="Quandt C.A."/>
            <person name="Barry K."/>
            <person name="Liu P."/>
            <person name="Grigoriev I."/>
            <person name="Longcore J.E."/>
            <person name="James T.Y."/>
        </authorList>
    </citation>
    <scope>NUCLEOTIDE SEQUENCE</scope>
    <source>
        <strain evidence="3">JEL0513</strain>
    </source>
</reference>
<name>A0AAD5SSV6_9FUNG</name>
<evidence type="ECO:0000313" key="3">
    <source>
        <dbReference type="EMBL" id="KAJ3101939.1"/>
    </source>
</evidence>
<proteinExistence type="predicted"/>
<evidence type="ECO:0000313" key="4">
    <source>
        <dbReference type="Proteomes" id="UP001211907"/>
    </source>
</evidence>
<sequence>MSNSRVRKPVNYTSPEKPSIELSGAPEIPSEQMQKLTTADTPFKNTLPSQLRVVSSKFNKFEATENLLPTKIINTVVSEAAISHIRESEQNQSDVKMNREPLVTIPLSSRKFAGQKKANHENDMSWKELYDDLYEKSCAHEHDQASQIADLKRVKEELEMQVLVLQKQISEMQQQPGSKLINTEDNENLNQAPFFDNETVVDDHVFEVKEITGKIKTYLGILQHKQPVYCKIPQKFVAQNTETVSDVTILSERISATSNQNTAKNIIKPKEAPNSLPLFGKQSQKNLQATISQKPEATMHKKFEKDLINESTDKIIGSSLESDLLAMLNSSFSF</sequence>
<accession>A0AAD5SSV6</accession>
<evidence type="ECO:0000256" key="2">
    <source>
        <dbReference type="SAM" id="MobiDB-lite"/>
    </source>
</evidence>
<dbReference type="EMBL" id="JADGJH010002195">
    <property type="protein sequence ID" value="KAJ3101939.1"/>
    <property type="molecule type" value="Genomic_DNA"/>
</dbReference>